<feature type="domain" description="HTH tetR-type" evidence="4">
    <location>
        <begin position="39"/>
        <end position="98"/>
    </location>
</feature>
<feature type="region of interest" description="Disordered" evidence="3">
    <location>
        <begin position="1"/>
        <end position="39"/>
    </location>
</feature>
<dbReference type="EMBL" id="AM889285">
    <property type="protein sequence ID" value="CAP56789.1"/>
    <property type="molecule type" value="Genomic_DNA"/>
</dbReference>
<evidence type="ECO:0000256" key="1">
    <source>
        <dbReference type="ARBA" id="ARBA00023125"/>
    </source>
</evidence>
<dbReference type="Gene3D" id="1.10.357.10">
    <property type="entry name" value="Tetracycline Repressor, domain 2"/>
    <property type="match status" value="1"/>
</dbReference>
<evidence type="ECO:0000256" key="2">
    <source>
        <dbReference type="PROSITE-ProRule" id="PRU00335"/>
    </source>
</evidence>
<proteinExistence type="predicted"/>
<dbReference type="InterPro" id="IPR009057">
    <property type="entry name" value="Homeodomain-like_sf"/>
</dbReference>
<dbReference type="PANTHER" id="PTHR30055">
    <property type="entry name" value="HTH-TYPE TRANSCRIPTIONAL REGULATOR RUTR"/>
    <property type="match status" value="1"/>
</dbReference>
<dbReference type="GO" id="GO:0000976">
    <property type="term" value="F:transcription cis-regulatory region binding"/>
    <property type="evidence" value="ECO:0007669"/>
    <property type="project" value="TreeGrafter"/>
</dbReference>
<feature type="region of interest" description="Disordered" evidence="3">
    <location>
        <begin position="239"/>
        <end position="261"/>
    </location>
</feature>
<dbReference type="PANTHER" id="PTHR30055:SF181">
    <property type="entry name" value="BLR6905 PROTEIN"/>
    <property type="match status" value="1"/>
</dbReference>
<reference evidence="5 6" key="1">
    <citation type="journal article" date="2009" name="BMC Genomics">
        <title>Complete genome sequence of the sugarcane nitrogen-fixing endophyte Gluconacetobacter diazotrophicus Pal5.</title>
        <authorList>
            <person name="Bertalan M."/>
            <person name="Albano R."/>
            <person name="Padua V."/>
            <person name="Rouws L."/>
            <person name="Rojas C."/>
            <person name="Hemerly A."/>
            <person name="Teixeira K."/>
            <person name="Schwab S."/>
            <person name="Araujo J."/>
            <person name="Oliveira A."/>
            <person name="Franca L."/>
            <person name="Magalhaes V."/>
            <person name="Alqueres S."/>
            <person name="Cardoso A."/>
            <person name="Almeida W."/>
            <person name="Loureiro M.M."/>
            <person name="Nogueira E."/>
            <person name="Cidade D."/>
            <person name="Oliveira D."/>
            <person name="Simao T."/>
            <person name="Macedo J."/>
            <person name="Valadao A."/>
            <person name="Dreschsel M."/>
            <person name="Freitas F."/>
            <person name="Vidal M."/>
            <person name="Guedes H."/>
            <person name="Rodrigues E."/>
            <person name="Meneses C."/>
            <person name="Brioso P."/>
            <person name="Pozzer L."/>
            <person name="Figueiredo D."/>
            <person name="Montano H."/>
            <person name="Junior J."/>
            <person name="Filho G."/>
            <person name="Flores V."/>
            <person name="Ferreira B."/>
            <person name="Branco A."/>
            <person name="Gonzalez P."/>
            <person name="Guillobel H."/>
            <person name="Lemos M."/>
            <person name="Seibel L."/>
            <person name="Macedo J."/>
            <person name="Alves-Ferreira M."/>
            <person name="Sachetto-Martins G."/>
            <person name="Coelho A."/>
            <person name="Santos E."/>
            <person name="Amaral G."/>
            <person name="Neves A."/>
            <person name="Pacheco A.B."/>
            <person name="Carvalho D."/>
            <person name="Lery L."/>
            <person name="Bisch P."/>
            <person name="Rossle S.C."/>
            <person name="Urmenyi T."/>
            <person name="Kruger W.V."/>
            <person name="Martins O."/>
            <person name="Baldani J.I."/>
            <person name="Ferreira P.C."/>
        </authorList>
    </citation>
    <scope>NUCLEOTIDE SEQUENCE [LARGE SCALE GENOMIC DNA]</scope>
    <source>
        <strain evidence="6">ATCC 49037 / DSM 5601 / CCUG 37298 / CIP 103539 / LMG 7603 / PAl5</strain>
    </source>
</reference>
<evidence type="ECO:0000313" key="6">
    <source>
        <dbReference type="Proteomes" id="UP000001176"/>
    </source>
</evidence>
<organism evidence="5 6">
    <name type="scientific">Gluconacetobacter diazotrophicus (strain ATCC 49037 / DSM 5601 / CCUG 37298 / CIP 103539 / LMG 7603 / PAl5)</name>
    <dbReference type="NCBI Taxonomy" id="272568"/>
    <lineage>
        <taxon>Bacteria</taxon>
        <taxon>Pseudomonadati</taxon>
        <taxon>Pseudomonadota</taxon>
        <taxon>Alphaproteobacteria</taxon>
        <taxon>Acetobacterales</taxon>
        <taxon>Acetobacteraceae</taxon>
        <taxon>Gluconacetobacter</taxon>
    </lineage>
</organism>
<accession>A9HQS9</accession>
<evidence type="ECO:0000256" key="3">
    <source>
        <dbReference type="SAM" id="MobiDB-lite"/>
    </source>
</evidence>
<sequence length="261" mass="29952">MGDRASMVDDNGSDAGVVRAPKEVGSTPPQRKRRRLDPEDREREIIDGAVAFFAEVGFDGGLRDLAKRLGITHQNLFRYFPTKEALIDRVYEEVYLGRWQVEWEVLLADRSIALEQRLTQFYRAYLQAIFRYDWVRIFVFAGLKGVGITQRYLELVQARVVEPLARELRATTGLPDTTEVPLLPEETEMAWGLHGELFYLAVRRWVYEMKVPDDLDTVVRVAVVRFLAGAPNAMRLLHEGPVRAPAPRPGRHARPARRNLR</sequence>
<feature type="DNA-binding region" description="H-T-H motif" evidence="2">
    <location>
        <begin position="61"/>
        <end position="80"/>
    </location>
</feature>
<gene>
    <name evidence="5" type="primary">TetR</name>
    <name evidence="5" type="ordered locus">GDI2846</name>
</gene>
<dbReference type="KEGG" id="gdi:GDI2846"/>
<dbReference type="AlphaFoldDB" id="A9HQS9"/>
<feature type="compositionally biased region" description="Basic residues" evidence="3">
    <location>
        <begin position="249"/>
        <end position="261"/>
    </location>
</feature>
<keyword evidence="1 2" id="KW-0238">DNA-binding</keyword>
<dbReference type="PROSITE" id="PS50977">
    <property type="entry name" value="HTH_TETR_2"/>
    <property type="match status" value="1"/>
</dbReference>
<dbReference type="SUPFAM" id="SSF46689">
    <property type="entry name" value="Homeodomain-like"/>
    <property type="match status" value="1"/>
</dbReference>
<protein>
    <submittedName>
        <fullName evidence="5">Putative transcriptional regulatory protein, TetR family</fullName>
    </submittedName>
</protein>
<keyword evidence="6" id="KW-1185">Reference proteome</keyword>
<evidence type="ECO:0000313" key="5">
    <source>
        <dbReference type="EMBL" id="CAP56789.1"/>
    </source>
</evidence>
<dbReference type="InterPro" id="IPR050109">
    <property type="entry name" value="HTH-type_TetR-like_transc_reg"/>
</dbReference>
<dbReference type="InterPro" id="IPR001647">
    <property type="entry name" value="HTH_TetR"/>
</dbReference>
<dbReference type="PRINTS" id="PR00455">
    <property type="entry name" value="HTHTETR"/>
</dbReference>
<dbReference type="Pfam" id="PF00440">
    <property type="entry name" value="TetR_N"/>
    <property type="match status" value="1"/>
</dbReference>
<dbReference type="GO" id="GO:0003700">
    <property type="term" value="F:DNA-binding transcription factor activity"/>
    <property type="evidence" value="ECO:0007669"/>
    <property type="project" value="TreeGrafter"/>
</dbReference>
<name>A9HQS9_GLUDA</name>
<evidence type="ECO:0000259" key="4">
    <source>
        <dbReference type="PROSITE" id="PS50977"/>
    </source>
</evidence>
<dbReference type="Proteomes" id="UP000001176">
    <property type="component" value="Chromosome"/>
</dbReference>